<proteinExistence type="predicted"/>
<organism evidence="2 3">
    <name type="scientific">Paramagnetospirillum kuznetsovii</name>
    <dbReference type="NCBI Taxonomy" id="2053833"/>
    <lineage>
        <taxon>Bacteria</taxon>
        <taxon>Pseudomonadati</taxon>
        <taxon>Pseudomonadota</taxon>
        <taxon>Alphaproteobacteria</taxon>
        <taxon>Rhodospirillales</taxon>
        <taxon>Magnetospirillaceae</taxon>
        <taxon>Paramagnetospirillum</taxon>
    </lineage>
</organism>
<dbReference type="InterPro" id="IPR018762">
    <property type="entry name" value="ChpT_C"/>
</dbReference>
<dbReference type="EMBL" id="PGTO01000008">
    <property type="protein sequence ID" value="RAU21708.1"/>
    <property type="molecule type" value="Genomic_DNA"/>
</dbReference>
<dbReference type="Pfam" id="PF10090">
    <property type="entry name" value="HPTransfase"/>
    <property type="match status" value="1"/>
</dbReference>
<dbReference type="InterPro" id="IPR036890">
    <property type="entry name" value="HATPase_C_sf"/>
</dbReference>
<accession>A0A364NX96</accession>
<name>A0A364NX96_9PROT</name>
<feature type="domain" description="Histidine phosphotransferase ChpT C-terminal" evidence="1">
    <location>
        <begin position="111"/>
        <end position="214"/>
    </location>
</feature>
<dbReference type="Proteomes" id="UP000251075">
    <property type="component" value="Unassembled WGS sequence"/>
</dbReference>
<dbReference type="OrthoDB" id="9803702at2"/>
<keyword evidence="3" id="KW-1185">Reference proteome</keyword>
<dbReference type="AlphaFoldDB" id="A0A364NX96"/>
<dbReference type="Gene3D" id="1.10.287.130">
    <property type="match status" value="1"/>
</dbReference>
<evidence type="ECO:0000259" key="1">
    <source>
        <dbReference type="Pfam" id="PF10090"/>
    </source>
</evidence>
<evidence type="ECO:0000313" key="2">
    <source>
        <dbReference type="EMBL" id="RAU21708.1"/>
    </source>
</evidence>
<protein>
    <recommendedName>
        <fullName evidence="1">Histidine phosphotransferase ChpT C-terminal domain-containing protein</fullName>
    </recommendedName>
</protein>
<comment type="caution">
    <text evidence="2">The sequence shown here is derived from an EMBL/GenBank/DDBJ whole genome shotgun (WGS) entry which is preliminary data.</text>
</comment>
<sequence length="222" mass="22486">MVARASLPGAFGSNPPMTSTDDLFLAELLCARLCHDMAGAVGAAAAGAELLEDGYDAEAAQLVSASASGASARLRFFRAAFGPAGSEQPAAAVRDLTAGYLRAVASSGNADLALDWNCAPQRLSGETARLLLNMVLLARDALARGGKVTVDIAPPPGSGLGIAVSFVGQGAQLGDDIAQALTSGITPNGPRIAQASFARRLMEKNGGILKIVQEPNGGRISI</sequence>
<dbReference type="Gene3D" id="3.30.565.10">
    <property type="entry name" value="Histidine kinase-like ATPase, C-terminal domain"/>
    <property type="match status" value="1"/>
</dbReference>
<reference evidence="2 3" key="1">
    <citation type="submission" date="2017-11" db="EMBL/GenBank/DDBJ databases">
        <title>Draft genome sequence of magnetotactic bacterium Magnetospirillum kuznetsovii LBB-42.</title>
        <authorList>
            <person name="Grouzdev D.S."/>
            <person name="Rysina M.S."/>
            <person name="Baslerov R.V."/>
            <person name="Koziaeva V."/>
        </authorList>
    </citation>
    <scope>NUCLEOTIDE SEQUENCE [LARGE SCALE GENOMIC DNA]</scope>
    <source>
        <strain evidence="2 3">LBB-42</strain>
    </source>
</reference>
<gene>
    <name evidence="2" type="ORF">CU669_12100</name>
</gene>
<evidence type="ECO:0000313" key="3">
    <source>
        <dbReference type="Proteomes" id="UP000251075"/>
    </source>
</evidence>